<protein>
    <submittedName>
        <fullName evidence="2">Uncharacterized protein</fullName>
    </submittedName>
</protein>
<dbReference type="AlphaFoldDB" id="A0AAD7BIT9"/>
<feature type="compositionally biased region" description="Pro residues" evidence="1">
    <location>
        <begin position="133"/>
        <end position="142"/>
    </location>
</feature>
<evidence type="ECO:0000313" key="2">
    <source>
        <dbReference type="EMBL" id="KAJ7622200.1"/>
    </source>
</evidence>
<gene>
    <name evidence="2" type="ORF">FB45DRAFT_870419</name>
</gene>
<dbReference type="Proteomes" id="UP001221142">
    <property type="component" value="Unassembled WGS sequence"/>
</dbReference>
<organism evidence="2 3">
    <name type="scientific">Roridomyces roridus</name>
    <dbReference type="NCBI Taxonomy" id="1738132"/>
    <lineage>
        <taxon>Eukaryota</taxon>
        <taxon>Fungi</taxon>
        <taxon>Dikarya</taxon>
        <taxon>Basidiomycota</taxon>
        <taxon>Agaricomycotina</taxon>
        <taxon>Agaricomycetes</taxon>
        <taxon>Agaricomycetidae</taxon>
        <taxon>Agaricales</taxon>
        <taxon>Marasmiineae</taxon>
        <taxon>Mycenaceae</taxon>
        <taxon>Roridomyces</taxon>
    </lineage>
</organism>
<name>A0AAD7BIT9_9AGAR</name>
<comment type="caution">
    <text evidence="2">The sequence shown here is derived from an EMBL/GenBank/DDBJ whole genome shotgun (WGS) entry which is preliminary data.</text>
</comment>
<reference evidence="2" key="1">
    <citation type="submission" date="2023-03" db="EMBL/GenBank/DDBJ databases">
        <title>Massive genome expansion in bonnet fungi (Mycena s.s.) driven by repeated elements and novel gene families across ecological guilds.</title>
        <authorList>
            <consortium name="Lawrence Berkeley National Laboratory"/>
            <person name="Harder C.B."/>
            <person name="Miyauchi S."/>
            <person name="Viragh M."/>
            <person name="Kuo A."/>
            <person name="Thoen E."/>
            <person name="Andreopoulos B."/>
            <person name="Lu D."/>
            <person name="Skrede I."/>
            <person name="Drula E."/>
            <person name="Henrissat B."/>
            <person name="Morin E."/>
            <person name="Kohler A."/>
            <person name="Barry K."/>
            <person name="LaButti K."/>
            <person name="Morin E."/>
            <person name="Salamov A."/>
            <person name="Lipzen A."/>
            <person name="Mereny Z."/>
            <person name="Hegedus B."/>
            <person name="Baldrian P."/>
            <person name="Stursova M."/>
            <person name="Weitz H."/>
            <person name="Taylor A."/>
            <person name="Grigoriev I.V."/>
            <person name="Nagy L.G."/>
            <person name="Martin F."/>
            <person name="Kauserud H."/>
        </authorList>
    </citation>
    <scope>NUCLEOTIDE SEQUENCE</scope>
    <source>
        <strain evidence="2">9284</strain>
    </source>
</reference>
<evidence type="ECO:0000256" key="1">
    <source>
        <dbReference type="SAM" id="MobiDB-lite"/>
    </source>
</evidence>
<feature type="region of interest" description="Disordered" evidence="1">
    <location>
        <begin position="125"/>
        <end position="166"/>
    </location>
</feature>
<dbReference type="EMBL" id="JARKIF010000015">
    <property type="protein sequence ID" value="KAJ7622200.1"/>
    <property type="molecule type" value="Genomic_DNA"/>
</dbReference>
<keyword evidence="3" id="KW-1185">Reference proteome</keyword>
<sequence>MSSRWVPRTAKTLNVKTPAGFSPARPMFSFDIWPCSTLWGSLSTSTATHSTRFITGSLLLATPPGVHVLQFMLAQHRGVGSVIGGSSRFFEAHTRYDDSPRLTFFNRVRQNPAVKPEIPVILEGRQISSVADIPPPPPPPPRPKPKPLHGQSRTRKTQESTTVPMK</sequence>
<proteinExistence type="predicted"/>
<feature type="compositionally biased region" description="Basic residues" evidence="1">
    <location>
        <begin position="143"/>
        <end position="155"/>
    </location>
</feature>
<accession>A0AAD7BIT9</accession>
<evidence type="ECO:0000313" key="3">
    <source>
        <dbReference type="Proteomes" id="UP001221142"/>
    </source>
</evidence>